<dbReference type="RefSeq" id="WP_284204827.1">
    <property type="nucleotide sequence ID" value="NZ_BSPQ01000015.1"/>
</dbReference>
<keyword evidence="5" id="KW-1185">Reference proteome</keyword>
<evidence type="ECO:0000313" key="4">
    <source>
        <dbReference type="EMBL" id="GLS91711.1"/>
    </source>
</evidence>
<name>A0ABQ6E3X5_9GAMM</name>
<organism evidence="4 5">
    <name type="scientific">Psychromonas marina</name>
    <dbReference type="NCBI Taxonomy" id="88364"/>
    <lineage>
        <taxon>Bacteria</taxon>
        <taxon>Pseudomonadati</taxon>
        <taxon>Pseudomonadota</taxon>
        <taxon>Gammaproteobacteria</taxon>
        <taxon>Alteromonadales</taxon>
        <taxon>Psychromonadaceae</taxon>
        <taxon>Psychromonas</taxon>
    </lineage>
</organism>
<keyword evidence="1" id="KW-0902">Two-component regulatory system</keyword>
<dbReference type="InterPro" id="IPR036641">
    <property type="entry name" value="HPT_dom_sf"/>
</dbReference>
<evidence type="ECO:0000259" key="3">
    <source>
        <dbReference type="PROSITE" id="PS50894"/>
    </source>
</evidence>
<sequence>MINIEMLTEMFGGDTEFVSTIFQQYLSDNKDINTRIEEQVNNEQYDTLFHTMHTLSGSLSNICDENIVPTIKTVEQLARDGEQPNADDIQLIQTELDKIKLQMEEYLA</sequence>
<dbReference type="EMBL" id="BSPQ01000015">
    <property type="protein sequence ID" value="GLS91711.1"/>
    <property type="molecule type" value="Genomic_DNA"/>
</dbReference>
<reference evidence="5" key="1">
    <citation type="journal article" date="2019" name="Int. J. Syst. Evol. Microbiol.">
        <title>The Global Catalogue of Microorganisms (GCM) 10K type strain sequencing project: providing services to taxonomists for standard genome sequencing and annotation.</title>
        <authorList>
            <consortium name="The Broad Institute Genomics Platform"/>
            <consortium name="The Broad Institute Genome Sequencing Center for Infectious Disease"/>
            <person name="Wu L."/>
            <person name="Ma J."/>
        </authorList>
    </citation>
    <scope>NUCLEOTIDE SEQUENCE [LARGE SCALE GENOMIC DNA]</scope>
    <source>
        <strain evidence="5">NBRC 103166</strain>
    </source>
</reference>
<protein>
    <recommendedName>
        <fullName evidence="3">HPt domain-containing protein</fullName>
    </recommendedName>
</protein>
<dbReference type="PROSITE" id="PS50894">
    <property type="entry name" value="HPT"/>
    <property type="match status" value="1"/>
</dbReference>
<feature type="modified residue" description="Phosphohistidine" evidence="2">
    <location>
        <position position="53"/>
    </location>
</feature>
<proteinExistence type="predicted"/>
<evidence type="ECO:0000256" key="1">
    <source>
        <dbReference type="ARBA" id="ARBA00023012"/>
    </source>
</evidence>
<dbReference type="SUPFAM" id="SSF47226">
    <property type="entry name" value="Histidine-containing phosphotransfer domain, HPT domain"/>
    <property type="match status" value="1"/>
</dbReference>
<dbReference type="Proteomes" id="UP001157353">
    <property type="component" value="Unassembled WGS sequence"/>
</dbReference>
<dbReference type="Pfam" id="PF01627">
    <property type="entry name" value="Hpt"/>
    <property type="match status" value="1"/>
</dbReference>
<comment type="caution">
    <text evidence="4">The sequence shown here is derived from an EMBL/GenBank/DDBJ whole genome shotgun (WGS) entry which is preliminary data.</text>
</comment>
<gene>
    <name evidence="4" type="ORF">GCM10007916_27810</name>
</gene>
<feature type="domain" description="HPt" evidence="3">
    <location>
        <begin position="14"/>
        <end position="106"/>
    </location>
</feature>
<evidence type="ECO:0000256" key="2">
    <source>
        <dbReference type="PROSITE-ProRule" id="PRU00110"/>
    </source>
</evidence>
<evidence type="ECO:0000313" key="5">
    <source>
        <dbReference type="Proteomes" id="UP001157353"/>
    </source>
</evidence>
<dbReference type="Gene3D" id="1.20.120.160">
    <property type="entry name" value="HPT domain"/>
    <property type="match status" value="1"/>
</dbReference>
<dbReference type="InterPro" id="IPR008207">
    <property type="entry name" value="Sig_transdc_His_kin_Hpt_dom"/>
</dbReference>
<accession>A0ABQ6E3X5</accession>
<keyword evidence="2" id="KW-0597">Phosphoprotein</keyword>